<protein>
    <recommendedName>
        <fullName evidence="3">Tetratricopeptide repeat protein</fullName>
    </recommendedName>
</protein>
<dbReference type="STRING" id="1912795.BK816_07080"/>
<evidence type="ECO:0000313" key="1">
    <source>
        <dbReference type="EMBL" id="AOZ73081.1"/>
    </source>
</evidence>
<dbReference type="RefSeq" id="WP_071164545.1">
    <property type="nucleotide sequence ID" value="NZ_CP017812.1"/>
</dbReference>
<evidence type="ECO:0008006" key="3">
    <source>
        <dbReference type="Google" id="ProtNLM"/>
    </source>
</evidence>
<dbReference type="Proteomes" id="UP000176288">
    <property type="component" value="Chromosome"/>
</dbReference>
<proteinExistence type="predicted"/>
<sequence>MGFWSRLLSLENPDTVDKSMKNIPIRGEIGYYGLEDWWLHELNESERKLIINTYKPMGTSNSKSTLLMNEVKSSQTTAFWLSVLAGWFKPNDPEQSRLILKIADKAWQVKDDLSPATGDDAIFSKHLALGALAEIYYRFRENPLLLERCIAAARMQVEMQSEAMKAHIRQEKRLAAPGKKNQPIIYPSHKGFKRLAIILEKEKRYEDALELLEEAATSKWDGDWDKRIERIKKKARSQKC</sequence>
<evidence type="ECO:0000313" key="2">
    <source>
        <dbReference type="Proteomes" id="UP000176288"/>
    </source>
</evidence>
<reference evidence="1 2" key="1">
    <citation type="submission" date="2016-10" db="EMBL/GenBank/DDBJ databases">
        <title>Actinomyces aegypiusis sp. nov., isolated from the Aegypius monachus in Qinghai Tibet Plateau China.</title>
        <authorList>
            <person name="Wang Y."/>
        </authorList>
    </citation>
    <scope>NUCLEOTIDE SEQUENCE [LARGE SCALE GENOMIC DNA]</scope>
    <source>
        <strain evidence="1 2">VUL4_3</strain>
    </source>
</reference>
<keyword evidence="2" id="KW-1185">Reference proteome</keyword>
<dbReference type="KEGG" id="avu:BK816_07080"/>
<dbReference type="AlphaFoldDB" id="A0A1D9ML30"/>
<accession>A0A1D9ML30</accession>
<name>A0A1D9ML30_9ACTO</name>
<dbReference type="EMBL" id="CP017812">
    <property type="protein sequence ID" value="AOZ73081.1"/>
    <property type="molecule type" value="Genomic_DNA"/>
</dbReference>
<organism evidence="1 2">
    <name type="scientific">Boudabousia tangfeifanii</name>
    <dbReference type="NCBI Taxonomy" id="1912795"/>
    <lineage>
        <taxon>Bacteria</taxon>
        <taxon>Bacillati</taxon>
        <taxon>Actinomycetota</taxon>
        <taxon>Actinomycetes</taxon>
        <taxon>Actinomycetales</taxon>
        <taxon>Actinomycetaceae</taxon>
        <taxon>Boudabousia</taxon>
    </lineage>
</organism>
<dbReference type="OrthoDB" id="7823852at2"/>
<gene>
    <name evidence="1" type="ORF">BK816_07080</name>
</gene>